<feature type="domain" description="Phosphatase tensin-type" evidence="8">
    <location>
        <begin position="470"/>
        <end position="649"/>
    </location>
</feature>
<dbReference type="Gene3D" id="2.30.29.30">
    <property type="entry name" value="Pleckstrin-homology domain (PH domain)/Phosphotyrosine-binding domain (PTB)"/>
    <property type="match status" value="1"/>
</dbReference>
<evidence type="ECO:0000256" key="4">
    <source>
        <dbReference type="SAM" id="MobiDB-lite"/>
    </source>
</evidence>
<organism evidence="10">
    <name type="scientific">Hanusia phi</name>
    <dbReference type="NCBI Taxonomy" id="3032"/>
    <lineage>
        <taxon>Eukaryota</taxon>
        <taxon>Cryptophyceae</taxon>
        <taxon>Pyrenomonadales</taxon>
        <taxon>Geminigeraceae</taxon>
        <taxon>Hanusia</taxon>
    </lineage>
</organism>
<gene>
    <name evidence="10" type="ORF">HPHI1048_LOCUS7130</name>
</gene>
<dbReference type="Pfam" id="PF22784">
    <property type="entry name" value="PTP-SAK"/>
    <property type="match status" value="1"/>
</dbReference>
<dbReference type="SUPFAM" id="SSF51206">
    <property type="entry name" value="cAMP-binding domain-like"/>
    <property type="match status" value="1"/>
</dbReference>
<feature type="region of interest" description="Disordered" evidence="4">
    <location>
        <begin position="166"/>
        <end position="241"/>
    </location>
</feature>
<dbReference type="InterPro" id="IPR051281">
    <property type="entry name" value="Dual-spec_lipid-protein_phosph"/>
</dbReference>
<dbReference type="CDD" id="cd00038">
    <property type="entry name" value="CAP_ED"/>
    <property type="match status" value="1"/>
</dbReference>
<dbReference type="GO" id="GO:0016314">
    <property type="term" value="F:phosphatidylinositol-3,4,5-trisphosphate 3-phosphatase activity"/>
    <property type="evidence" value="ECO:0007669"/>
    <property type="project" value="TreeGrafter"/>
</dbReference>
<keyword evidence="2" id="KW-0963">Cytoplasm</keyword>
<dbReference type="InterPro" id="IPR029021">
    <property type="entry name" value="Prot-tyrosine_phosphatase-like"/>
</dbReference>
<dbReference type="PROSITE" id="PS00383">
    <property type="entry name" value="TYR_PHOSPHATASE_1"/>
    <property type="match status" value="1"/>
</dbReference>
<evidence type="ECO:0000259" key="6">
    <source>
        <dbReference type="PROSITE" id="PS50042"/>
    </source>
</evidence>
<feature type="domain" description="Tyrosine specific protein phosphatases" evidence="7">
    <location>
        <begin position="559"/>
        <end position="619"/>
    </location>
</feature>
<sequence length="1402" mass="157279">MIDESSNGRISEHVEKWNSFRVPAIHPPSSLTAQQSVPLPGLKEKHTGKVGRVVRFEGNFAIATRHFSEPPESPASPPTTPSGDNAADRGECLLSSIASRTTSSIENGHRLRKKEICPMLTIDKAPEIAESNLVFLETTDSRSTPPLAHQGVHQHAKRQLLAAPELSDQGDLSNEESEEGSSEPNGSKRHSLVASADFLREGSSTNGSNKQGEVKRKGLRKPPSLKLYPVQNDSPKAKGKHDHRQLVLFGLEIMNELLAEREKASHPMENRTASWNQRMMEGNLTAEDHEADYERRQARFVREELLESRRFIHKGYVHRSTKEKLEREHDAAEERLLILDGIGDLNYVSEGKSGSSVTLCNLHSIVECNPLEEFDGEGHHPFAVIYLEKSGKVEEAAAENNRNTLFVNIHESSERKEIVLAARTAEERTRWICHLTSATPARIKPKNETLWKVQNTLFNAPRKIVSGNRRRYQDEKYDLDLTYVTPRVIAMAFPGYDRIGEFSLAIRNDLRIVKQFLDEKHTGRYKVYNLCIEKNYDASKFDGRMEWLPCHDHQPPSLRQMMRFCYSVQKWLLMHPDNVVAIHCKGGKGRTGLMVCSYLNFSGFLSSPEEALSFFQEKRTLNPEGPLQGVSGASQKRYLELFSEALTTRIIQRTFRILKIVVHTVPRLDGVNNFTPVVVVRASGDVTYEFVATTGGISCLGMKQRAKFQSGSSVSMMLYPSSSDRDPLVREDFRVELYHNACRGSSAEQAIFFLCLHTGMPGNTPLRFFRPSLDVGVAFKKNTQLLDDNAYIEIYFEEVDSAITLPALPRHKSLHTWSLLTGSSVSAPSSSAPSINSQTSITSLNHGITKTHQSDGEEAGAAAAGVSVTPRPEPRRRSFIQRLLFSSDPVTPSFGSTKRYIVFNEDVEMAFSAKCVQELRPRLVEAGETVIKAGTKIEGLILVGAGSLRSEYLCNDKRVILQSMIGFNEVIGEIAFLLPNFRVQADYVANQDSMVYTLDKEYVRPTRKGKDKIQGLFHFLAIVCSSKLWNSFNHPKSFSFLRSQFSTSTNSVDKLSSGESFQTGGSLRSLQNQSHEVASNRRRRWRAGLTSSGGKEGKAQEQAQSESNVMLTPEESRSFQNLPFHEVLLCSWGCKAEGRLRGSGVLRVTQSYFIYEANTCLGRSGMVRFDMLNIYSSIENSAESVLVVSFSYQTPGKHLGTDKDMALLTFDSREDYQGCLRVLLRLKEFYGEPLVFPSPAPAKPGEVGAMQCFPELFGELSEIRELETLRRGKIVVKRRDRSFERLCCVVEGSAIEMVHGKVTRRAEVGDLLFLIDFFQHFTANQASIYASSDCKQLVLALVPFEQVKSKLESDAYFSSRFYEYSARALALELYRYGPETPVKNMKLFHLLRGSSSIQSEIS</sequence>
<dbReference type="InterPro" id="IPR000595">
    <property type="entry name" value="cNMP-bd_dom"/>
</dbReference>
<dbReference type="InterPro" id="IPR018490">
    <property type="entry name" value="cNMP-bd_dom_sf"/>
</dbReference>
<dbReference type="InterPro" id="IPR016130">
    <property type="entry name" value="Tyr_Pase_AS"/>
</dbReference>
<evidence type="ECO:0000256" key="2">
    <source>
        <dbReference type="ARBA" id="ARBA00022490"/>
    </source>
</evidence>
<dbReference type="InterPro" id="IPR014020">
    <property type="entry name" value="Tensin_C2-dom"/>
</dbReference>
<name>A0A7S0HEW0_9CRYP</name>
<protein>
    <recommendedName>
        <fullName evidence="11">Phosphatidylinositol-3,4,5-trisphosphate 3-phosphatase</fullName>
    </recommendedName>
</protein>
<dbReference type="PROSITE" id="PS50056">
    <property type="entry name" value="TYR_PHOSPHATASE_2"/>
    <property type="match status" value="1"/>
</dbReference>
<dbReference type="Gene3D" id="3.90.190.10">
    <property type="entry name" value="Protein tyrosine phosphatase superfamily"/>
    <property type="match status" value="1"/>
</dbReference>
<dbReference type="InterPro" id="IPR057023">
    <property type="entry name" value="PTP-SAK"/>
</dbReference>
<evidence type="ECO:0000256" key="1">
    <source>
        <dbReference type="ARBA" id="ARBA00004496"/>
    </source>
</evidence>
<dbReference type="InterPro" id="IPR029023">
    <property type="entry name" value="Tensin_phosphatase"/>
</dbReference>
<evidence type="ECO:0000259" key="8">
    <source>
        <dbReference type="PROSITE" id="PS51181"/>
    </source>
</evidence>
<dbReference type="PROSITE" id="PS50003">
    <property type="entry name" value="PH_DOMAIN"/>
    <property type="match status" value="1"/>
</dbReference>
<feature type="compositionally biased region" description="Polar residues" evidence="4">
    <location>
        <begin position="1052"/>
        <end position="1077"/>
    </location>
</feature>
<keyword evidence="3" id="KW-0378">Hydrolase</keyword>
<evidence type="ECO:0000259" key="9">
    <source>
        <dbReference type="PROSITE" id="PS51182"/>
    </source>
</evidence>
<dbReference type="SMART" id="SM01326">
    <property type="entry name" value="PTEN_C2"/>
    <property type="match status" value="1"/>
</dbReference>
<feature type="domain" description="Cyclic nucleotide-binding" evidence="6">
    <location>
        <begin position="903"/>
        <end position="1004"/>
    </location>
</feature>
<dbReference type="PROSITE" id="PS50042">
    <property type="entry name" value="CNMP_BINDING_3"/>
    <property type="match status" value="1"/>
</dbReference>
<feature type="domain" description="PH" evidence="5">
    <location>
        <begin position="310"/>
        <end position="440"/>
    </location>
</feature>
<evidence type="ECO:0008006" key="11">
    <source>
        <dbReference type="Google" id="ProtNLM"/>
    </source>
</evidence>
<dbReference type="PANTHER" id="PTHR12305">
    <property type="entry name" value="PHOSPHATASE WITH HOMOLOGY TO TENSIN"/>
    <property type="match status" value="1"/>
</dbReference>
<feature type="region of interest" description="Disordered" evidence="4">
    <location>
        <begin position="65"/>
        <end position="89"/>
    </location>
</feature>
<dbReference type="InterPro" id="IPR000387">
    <property type="entry name" value="Tyr_Pase_dom"/>
</dbReference>
<feature type="compositionally biased region" description="Polar residues" evidence="4">
    <location>
        <begin position="202"/>
        <end position="211"/>
    </location>
</feature>
<evidence type="ECO:0000259" key="5">
    <source>
        <dbReference type="PROSITE" id="PS50003"/>
    </source>
</evidence>
<comment type="subcellular location">
    <subcellularLocation>
        <location evidence="1">Cytoplasm</location>
    </subcellularLocation>
</comment>
<dbReference type="SMART" id="SM00233">
    <property type="entry name" value="PH"/>
    <property type="match status" value="1"/>
</dbReference>
<feature type="region of interest" description="Disordered" evidence="4">
    <location>
        <begin position="1052"/>
        <end position="1108"/>
    </location>
</feature>
<reference evidence="10" key="1">
    <citation type="submission" date="2021-01" db="EMBL/GenBank/DDBJ databases">
        <authorList>
            <person name="Corre E."/>
            <person name="Pelletier E."/>
            <person name="Niang G."/>
            <person name="Scheremetjew M."/>
            <person name="Finn R."/>
            <person name="Kale V."/>
            <person name="Holt S."/>
            <person name="Cochrane G."/>
            <person name="Meng A."/>
            <person name="Brown T."/>
            <person name="Cohen L."/>
        </authorList>
    </citation>
    <scope>NUCLEOTIDE SEQUENCE</scope>
    <source>
        <strain evidence="10">CCMP325</strain>
    </source>
</reference>
<dbReference type="PROSITE" id="PS51182">
    <property type="entry name" value="C2_TENSIN"/>
    <property type="match status" value="1"/>
</dbReference>
<dbReference type="InterPro" id="IPR001849">
    <property type="entry name" value="PH_domain"/>
</dbReference>
<dbReference type="PROSITE" id="PS51181">
    <property type="entry name" value="PPASE_TENSIN"/>
    <property type="match status" value="1"/>
</dbReference>
<dbReference type="SUPFAM" id="SSF50729">
    <property type="entry name" value="PH domain-like"/>
    <property type="match status" value="1"/>
</dbReference>
<dbReference type="InterPro" id="IPR014710">
    <property type="entry name" value="RmlC-like_jellyroll"/>
</dbReference>
<feature type="domain" description="C2 tensin-type" evidence="9">
    <location>
        <begin position="652"/>
        <end position="799"/>
    </location>
</feature>
<feature type="compositionally biased region" description="Pro residues" evidence="4">
    <location>
        <begin position="71"/>
        <end position="80"/>
    </location>
</feature>
<accession>A0A7S0HEW0</accession>
<dbReference type="Gene3D" id="2.60.120.10">
    <property type="entry name" value="Jelly Rolls"/>
    <property type="match status" value="1"/>
</dbReference>
<dbReference type="GO" id="GO:0005829">
    <property type="term" value="C:cytosol"/>
    <property type="evidence" value="ECO:0007669"/>
    <property type="project" value="TreeGrafter"/>
</dbReference>
<dbReference type="Pfam" id="PF00027">
    <property type="entry name" value="cNMP_binding"/>
    <property type="match status" value="1"/>
</dbReference>
<evidence type="ECO:0000313" key="10">
    <source>
        <dbReference type="EMBL" id="CAD8477918.1"/>
    </source>
</evidence>
<dbReference type="Pfam" id="PF10409">
    <property type="entry name" value="PTEN_C2"/>
    <property type="match status" value="1"/>
</dbReference>
<evidence type="ECO:0000256" key="3">
    <source>
        <dbReference type="ARBA" id="ARBA00022801"/>
    </source>
</evidence>
<dbReference type="PANTHER" id="PTHR12305:SF60">
    <property type="entry name" value="PHOSPHATIDYLINOSITOL 3,4,5-TRISPHOSPHATE 3-PHOSPHATASE TPTE2-RELATED"/>
    <property type="match status" value="1"/>
</dbReference>
<dbReference type="InterPro" id="IPR011993">
    <property type="entry name" value="PH-like_dom_sf"/>
</dbReference>
<dbReference type="EMBL" id="HBEO01010185">
    <property type="protein sequence ID" value="CAD8477918.1"/>
    <property type="molecule type" value="Transcribed_RNA"/>
</dbReference>
<proteinExistence type="predicted"/>
<feature type="region of interest" description="Disordered" evidence="4">
    <location>
        <begin position="850"/>
        <end position="872"/>
    </location>
</feature>
<dbReference type="SUPFAM" id="SSF52799">
    <property type="entry name" value="(Phosphotyrosine protein) phosphatases II"/>
    <property type="match status" value="1"/>
</dbReference>
<evidence type="ECO:0000259" key="7">
    <source>
        <dbReference type="PROSITE" id="PS50056"/>
    </source>
</evidence>